<dbReference type="Pfam" id="PF21478">
    <property type="entry name" value="GcvP2_C"/>
    <property type="match status" value="1"/>
</dbReference>
<dbReference type="EMBL" id="CAFBPM010000015">
    <property type="protein sequence ID" value="CAB5028201.1"/>
    <property type="molecule type" value="Genomic_DNA"/>
</dbReference>
<dbReference type="Gene3D" id="3.90.1150.10">
    <property type="entry name" value="Aspartate Aminotransferase, domain 1"/>
    <property type="match status" value="1"/>
</dbReference>
<dbReference type="GO" id="GO:0005960">
    <property type="term" value="C:glycine cleavage complex"/>
    <property type="evidence" value="ECO:0007669"/>
    <property type="project" value="TreeGrafter"/>
</dbReference>
<keyword evidence="3" id="KW-0663">Pyridoxal phosphate</keyword>
<evidence type="ECO:0000256" key="1">
    <source>
        <dbReference type="ARBA" id="ARBA00001933"/>
    </source>
</evidence>
<keyword evidence="4" id="KW-0560">Oxidoreductase</keyword>
<dbReference type="InterPro" id="IPR015424">
    <property type="entry name" value="PyrdxlP-dep_Trfase"/>
</dbReference>
<dbReference type="GO" id="GO:0004375">
    <property type="term" value="F:glycine dehydrogenase (decarboxylating) activity"/>
    <property type="evidence" value="ECO:0007669"/>
    <property type="project" value="UniProtKB-EC"/>
</dbReference>
<dbReference type="NCBIfam" id="NF003346">
    <property type="entry name" value="PRK04366.1"/>
    <property type="match status" value="1"/>
</dbReference>
<dbReference type="FunFam" id="3.90.1150.10:FF:000014">
    <property type="entry name" value="Probable glycine dehydrogenase (decarboxylating) subunit 2"/>
    <property type="match status" value="1"/>
</dbReference>
<evidence type="ECO:0000313" key="10">
    <source>
        <dbReference type="EMBL" id="CAB5028201.1"/>
    </source>
</evidence>
<accession>A0A6J7EPF7</accession>
<evidence type="ECO:0000256" key="6">
    <source>
        <dbReference type="SAM" id="MobiDB-lite"/>
    </source>
</evidence>
<dbReference type="AlphaFoldDB" id="A0A6J7EPF7"/>
<dbReference type="GO" id="GO:0005829">
    <property type="term" value="C:cytosol"/>
    <property type="evidence" value="ECO:0007669"/>
    <property type="project" value="TreeGrafter"/>
</dbReference>
<reference evidence="9" key="1">
    <citation type="submission" date="2020-05" db="EMBL/GenBank/DDBJ databases">
        <authorList>
            <person name="Chiriac C."/>
            <person name="Salcher M."/>
            <person name="Ghai R."/>
            <person name="Kavagutti S V."/>
        </authorList>
    </citation>
    <scope>NUCLEOTIDE SEQUENCE</scope>
</reference>
<proteinExistence type="inferred from homology"/>
<dbReference type="InterPro" id="IPR023012">
    <property type="entry name" value="GcvPB"/>
</dbReference>
<comment type="cofactor">
    <cofactor evidence="1">
        <name>pyridoxal 5'-phosphate</name>
        <dbReference type="ChEBI" id="CHEBI:597326"/>
    </cofactor>
</comment>
<name>A0A6J7EPF7_9ZZZZ</name>
<evidence type="ECO:0000256" key="2">
    <source>
        <dbReference type="ARBA" id="ARBA00012134"/>
    </source>
</evidence>
<dbReference type="InterPro" id="IPR049315">
    <property type="entry name" value="GDC-P_N"/>
</dbReference>
<dbReference type="SUPFAM" id="SSF53383">
    <property type="entry name" value="PLP-dependent transferases"/>
    <property type="match status" value="1"/>
</dbReference>
<evidence type="ECO:0000256" key="5">
    <source>
        <dbReference type="ARBA" id="ARBA00049026"/>
    </source>
</evidence>
<dbReference type="PANTHER" id="PTHR11773:SF1">
    <property type="entry name" value="GLYCINE DEHYDROGENASE (DECARBOXYLATING), MITOCHONDRIAL"/>
    <property type="match status" value="1"/>
</dbReference>
<dbReference type="GO" id="GO:0019464">
    <property type="term" value="P:glycine decarboxylation via glycine cleavage system"/>
    <property type="evidence" value="ECO:0007669"/>
    <property type="project" value="InterPro"/>
</dbReference>
<feature type="domain" description="Glycine dehydrogenase C-terminal" evidence="8">
    <location>
        <begin position="376"/>
        <end position="475"/>
    </location>
</feature>
<dbReference type="InterPro" id="IPR015421">
    <property type="entry name" value="PyrdxlP-dep_Trfase_major"/>
</dbReference>
<dbReference type="HAMAP" id="MF_00713">
    <property type="entry name" value="GcvPB"/>
    <property type="match status" value="1"/>
</dbReference>
<evidence type="ECO:0000259" key="8">
    <source>
        <dbReference type="Pfam" id="PF21478"/>
    </source>
</evidence>
<dbReference type="EC" id="1.4.4.2" evidence="2"/>
<dbReference type="Gene3D" id="6.20.440.10">
    <property type="match status" value="1"/>
</dbReference>
<dbReference type="InterPro" id="IPR020581">
    <property type="entry name" value="GDC_P"/>
</dbReference>
<protein>
    <recommendedName>
        <fullName evidence="2">glycine dehydrogenase (aminomethyl-transferring)</fullName>
        <ecNumber evidence="2">1.4.4.2</ecNumber>
    </recommendedName>
</protein>
<dbReference type="EMBL" id="CAFBLT010000004">
    <property type="protein sequence ID" value="CAB4884061.1"/>
    <property type="molecule type" value="Genomic_DNA"/>
</dbReference>
<sequence>MSEGMIEETHKSAAGGRASSAPLLGDDREPTLFEFSVPGRTAYQLRTNEIPAIDITELLPVEHLRSEPVELADVSERDLVAHFTRLSHRQFAVDLGAYPLGSCTMKYNPKICDEVAGLPGLADVHPGTPAALVQGWLALMLETEHVLCEVTGMAAATLQPAAGAAGELTGLLLMGAYHEARGEKRTRVIIPDSAHGTNPASVTLGGFEVTTLPTDERGLVDLEALKAALDGDVAGIMLTNPNTLGLFEEDIKEIAEAVHEVGGLLYYDGANLNAILGVIRPGDMGFDIVHMNLHKTFATPHGGGGPGAGPVAVSERLVPFLPGPKPVQHDDGTFGWMSPEHSIGRVHAWHGNTLVLARALTYLKIHGGDGLRRVAERAVLNANWLRVRLAEHYPAAYDKTCMHEVVVSAGAMKRKTGVKGLDVAKRLLEEGFHSPTVYFPLIVEEALMFEPTETESLQTLEALADALDRIALEAESDPDALHAAPRTTPVRRVDEARAARMLIPTQDARDEALGLST</sequence>
<dbReference type="Gene3D" id="3.40.640.10">
    <property type="entry name" value="Type I PLP-dependent aspartate aminotransferase-like (Major domain)"/>
    <property type="match status" value="1"/>
</dbReference>
<dbReference type="GO" id="GO:0016594">
    <property type="term" value="F:glycine binding"/>
    <property type="evidence" value="ECO:0007669"/>
    <property type="project" value="TreeGrafter"/>
</dbReference>
<evidence type="ECO:0000313" key="9">
    <source>
        <dbReference type="EMBL" id="CAB4884061.1"/>
    </source>
</evidence>
<dbReference type="InterPro" id="IPR015422">
    <property type="entry name" value="PyrdxlP-dep_Trfase_small"/>
</dbReference>
<evidence type="ECO:0000259" key="7">
    <source>
        <dbReference type="Pfam" id="PF02347"/>
    </source>
</evidence>
<feature type="region of interest" description="Disordered" evidence="6">
    <location>
        <begin position="1"/>
        <end position="26"/>
    </location>
</feature>
<organism evidence="9">
    <name type="scientific">freshwater metagenome</name>
    <dbReference type="NCBI Taxonomy" id="449393"/>
    <lineage>
        <taxon>unclassified sequences</taxon>
        <taxon>metagenomes</taxon>
        <taxon>ecological metagenomes</taxon>
    </lineage>
</organism>
<gene>
    <name evidence="9" type="ORF">UFOPK3427_01835</name>
    <name evidence="10" type="ORF">UFOPK4112_01385</name>
</gene>
<dbReference type="FunFam" id="3.40.640.10:FF:000224">
    <property type="entry name" value="Probable glycine dehydrogenase (decarboxylating) subunit 2"/>
    <property type="match status" value="1"/>
</dbReference>
<feature type="domain" description="Glycine cleavage system P-protein N-terminal" evidence="7">
    <location>
        <begin position="130"/>
        <end position="323"/>
    </location>
</feature>
<dbReference type="InterPro" id="IPR049316">
    <property type="entry name" value="GDC-P_C"/>
</dbReference>
<dbReference type="PANTHER" id="PTHR11773">
    <property type="entry name" value="GLYCINE DEHYDROGENASE, DECARBOXYLATING"/>
    <property type="match status" value="1"/>
</dbReference>
<dbReference type="Pfam" id="PF02347">
    <property type="entry name" value="GDC-P"/>
    <property type="match status" value="1"/>
</dbReference>
<dbReference type="GO" id="GO:0030170">
    <property type="term" value="F:pyridoxal phosphate binding"/>
    <property type="evidence" value="ECO:0007669"/>
    <property type="project" value="TreeGrafter"/>
</dbReference>
<comment type="catalytic activity">
    <reaction evidence="5">
        <text>N(6)-[(R)-lipoyl]-L-lysyl-[glycine-cleavage complex H protein] + glycine + H(+) = N(6)-[(R)-S(8)-aminomethyldihydrolipoyl]-L-lysyl-[glycine-cleavage complex H protein] + CO2</text>
        <dbReference type="Rhea" id="RHEA:24304"/>
        <dbReference type="Rhea" id="RHEA-COMP:10494"/>
        <dbReference type="Rhea" id="RHEA-COMP:10495"/>
        <dbReference type="ChEBI" id="CHEBI:15378"/>
        <dbReference type="ChEBI" id="CHEBI:16526"/>
        <dbReference type="ChEBI" id="CHEBI:57305"/>
        <dbReference type="ChEBI" id="CHEBI:83099"/>
        <dbReference type="ChEBI" id="CHEBI:83143"/>
        <dbReference type="EC" id="1.4.4.2"/>
    </reaction>
</comment>
<evidence type="ECO:0000256" key="3">
    <source>
        <dbReference type="ARBA" id="ARBA00022898"/>
    </source>
</evidence>
<evidence type="ECO:0000256" key="4">
    <source>
        <dbReference type="ARBA" id="ARBA00023002"/>
    </source>
</evidence>